<dbReference type="SMART" id="SM00220">
    <property type="entry name" value="S_TKc"/>
    <property type="match status" value="1"/>
</dbReference>
<dbReference type="Gene3D" id="1.10.510.10">
    <property type="entry name" value="Transferase(Phosphotransferase) domain 1"/>
    <property type="match status" value="1"/>
</dbReference>
<dbReference type="Pfam" id="PF00069">
    <property type="entry name" value="Pkinase"/>
    <property type="match status" value="1"/>
</dbReference>
<dbReference type="CDD" id="cd00180">
    <property type="entry name" value="PKc"/>
    <property type="match status" value="1"/>
</dbReference>
<dbReference type="InterPro" id="IPR050339">
    <property type="entry name" value="CC_SR_Kinase"/>
</dbReference>
<feature type="compositionally biased region" description="Polar residues" evidence="6">
    <location>
        <begin position="261"/>
        <end position="288"/>
    </location>
</feature>
<dbReference type="SUPFAM" id="SSF56112">
    <property type="entry name" value="Protein kinase-like (PK-like)"/>
    <property type="match status" value="1"/>
</dbReference>
<dbReference type="GO" id="GO:0004672">
    <property type="term" value="F:protein kinase activity"/>
    <property type="evidence" value="ECO:0007669"/>
    <property type="project" value="InterPro"/>
</dbReference>
<keyword evidence="2" id="KW-0547">Nucleotide-binding</keyword>
<feature type="region of interest" description="Disordered" evidence="6">
    <location>
        <begin position="250"/>
        <end position="305"/>
    </location>
</feature>
<name>A0A6A5UAT6_9PLEO</name>
<dbReference type="AlphaFoldDB" id="A0A6A5UAT6"/>
<dbReference type="PANTHER" id="PTHR11042:SF190">
    <property type="entry name" value="MITOSIS INHIBITOR PROTEIN KINASE MIK1"/>
    <property type="match status" value="1"/>
</dbReference>
<dbReference type="GO" id="GO:0005737">
    <property type="term" value="C:cytoplasm"/>
    <property type="evidence" value="ECO:0007669"/>
    <property type="project" value="TreeGrafter"/>
</dbReference>
<evidence type="ECO:0000256" key="3">
    <source>
        <dbReference type="ARBA" id="ARBA00022777"/>
    </source>
</evidence>
<dbReference type="InterPro" id="IPR000719">
    <property type="entry name" value="Prot_kinase_dom"/>
</dbReference>
<evidence type="ECO:0000256" key="2">
    <source>
        <dbReference type="ARBA" id="ARBA00022741"/>
    </source>
</evidence>
<gene>
    <name evidence="8" type="ORF">CC80DRAFT_487778</name>
</gene>
<reference evidence="8" key="1">
    <citation type="journal article" date="2020" name="Stud. Mycol.">
        <title>101 Dothideomycetes genomes: a test case for predicting lifestyles and emergence of pathogens.</title>
        <authorList>
            <person name="Haridas S."/>
            <person name="Albert R."/>
            <person name="Binder M."/>
            <person name="Bloem J."/>
            <person name="Labutti K."/>
            <person name="Salamov A."/>
            <person name="Andreopoulos B."/>
            <person name="Baker S."/>
            <person name="Barry K."/>
            <person name="Bills G."/>
            <person name="Bluhm B."/>
            <person name="Cannon C."/>
            <person name="Castanera R."/>
            <person name="Culley D."/>
            <person name="Daum C."/>
            <person name="Ezra D."/>
            <person name="Gonzalez J."/>
            <person name="Henrissat B."/>
            <person name="Kuo A."/>
            <person name="Liang C."/>
            <person name="Lipzen A."/>
            <person name="Lutzoni F."/>
            <person name="Magnuson J."/>
            <person name="Mondo S."/>
            <person name="Nolan M."/>
            <person name="Ohm R."/>
            <person name="Pangilinan J."/>
            <person name="Park H.-J."/>
            <person name="Ramirez L."/>
            <person name="Alfaro M."/>
            <person name="Sun H."/>
            <person name="Tritt A."/>
            <person name="Yoshinaga Y."/>
            <person name="Zwiers L.-H."/>
            <person name="Turgeon B."/>
            <person name="Goodwin S."/>
            <person name="Spatafora J."/>
            <person name="Crous P."/>
            <person name="Grigoriev I."/>
        </authorList>
    </citation>
    <scope>NUCLEOTIDE SEQUENCE</scope>
    <source>
        <strain evidence="8">CBS 675.92</strain>
    </source>
</reference>
<dbReference type="InterPro" id="IPR008271">
    <property type="entry name" value="Ser/Thr_kinase_AS"/>
</dbReference>
<sequence length="872" mass="98354">MRRTFTSFQPYDRETGTELSRHQQWEFQQYYLTIKDFVDWIERRTQSPLPWTRRKLRCSTAELLESMRRASDDIRAAQLYALGGQETENSTKPWRTIDGAISVESILKGDSTARYEEAVNLLYELVSRLADVDEASISYPASASAVPNDTLVPPGYGHSVRLASTPSSGSRASELLASSVRSHSSQASSEIVSQTSHDLTDESEEAHNAILFYEPPVTSPPTQLWYPLNKDKTTSDWVLEYLRGGWQSHSPAATLPEPAFQPSSTQQSSPEGSFSRVQRTASDLSTFSEDGGYQASRSGMTKRGRPIPTIASRLKHKVQGRDDILGTRPQSSIASGFEQFNTPPSIMSGGTVFCTPEGYQKILPAQPSTTSAWSEYLREKGLIPTPFEEMDWSGRGQHAEFDAADESHIPLKLERALGHSATALVESVRCRRIRLARKTVQVSRRLKKEEVMKEVEHLQRLSHSHIIRVVGTYTLPRTLSILLYPVADYTLDVFLESLQDGSLDNDATGEEQASRLCSISTFIRCLAKALTYIHENAMKHMDIKPKNLLIRDMRNSSICNQGKYKIYVADFGIARSYRSIDDCDTESPTAYTKAYAAPEVIAQERRDQKADIFSLGAVYAEMIAVLANDLDPTTSNLDLLHAIRQANPADRSYAACSNQIRKWLRNLSLTTYGFESDTEHSHITELVALMLSKHPTKRPTAATVSINIPFRAFCCDVNGGSEPFEAADRKEGRQLYDRAMEISEADERYFRCVVEGCVKVYPSREKNRRMAMEKPWKSHSFPSLPRAQLQTPTWLREKKPHNGMRGRLSEQYHQMSSFMFIAQKPNLVCREIIRKSTNVSLPNSLGCESPRYHPSSDYLLRSDSSRPFRWAQ</sequence>
<dbReference type="InterPro" id="IPR011009">
    <property type="entry name" value="Kinase-like_dom_sf"/>
</dbReference>
<evidence type="ECO:0000256" key="1">
    <source>
        <dbReference type="ARBA" id="ARBA00022679"/>
    </source>
</evidence>
<feature type="domain" description="Protein kinase" evidence="7">
    <location>
        <begin position="411"/>
        <end position="711"/>
    </location>
</feature>
<evidence type="ECO:0000256" key="5">
    <source>
        <dbReference type="ARBA" id="ARBA00037982"/>
    </source>
</evidence>
<dbReference type="GO" id="GO:0005524">
    <property type="term" value="F:ATP binding"/>
    <property type="evidence" value="ECO:0007669"/>
    <property type="project" value="UniProtKB-KW"/>
</dbReference>
<protein>
    <submittedName>
        <fullName evidence="8">Kinase-like protein</fullName>
    </submittedName>
</protein>
<keyword evidence="9" id="KW-1185">Reference proteome</keyword>
<proteinExistence type="inferred from homology"/>
<dbReference type="PANTHER" id="PTHR11042">
    <property type="entry name" value="EUKARYOTIC TRANSLATION INITIATION FACTOR 2-ALPHA KINASE EIF2-ALPHA KINASE -RELATED"/>
    <property type="match status" value="1"/>
</dbReference>
<dbReference type="Gene3D" id="3.30.200.20">
    <property type="entry name" value="Phosphorylase Kinase, domain 1"/>
    <property type="match status" value="1"/>
</dbReference>
<dbReference type="GO" id="GO:0005634">
    <property type="term" value="C:nucleus"/>
    <property type="evidence" value="ECO:0007669"/>
    <property type="project" value="TreeGrafter"/>
</dbReference>
<evidence type="ECO:0000256" key="4">
    <source>
        <dbReference type="ARBA" id="ARBA00022840"/>
    </source>
</evidence>
<feature type="compositionally biased region" description="Low complexity" evidence="6">
    <location>
        <begin position="173"/>
        <end position="190"/>
    </location>
</feature>
<comment type="similarity">
    <text evidence="5">Belongs to the protein kinase superfamily. Ser/Thr protein kinase family. GCN2 subfamily.</text>
</comment>
<keyword evidence="4" id="KW-0067">ATP-binding</keyword>
<feature type="region of interest" description="Disordered" evidence="6">
    <location>
        <begin position="173"/>
        <end position="200"/>
    </location>
</feature>
<keyword evidence="3 8" id="KW-0418">Kinase</keyword>
<evidence type="ECO:0000313" key="9">
    <source>
        <dbReference type="Proteomes" id="UP000800035"/>
    </source>
</evidence>
<dbReference type="PROSITE" id="PS50011">
    <property type="entry name" value="PROTEIN_KINASE_DOM"/>
    <property type="match status" value="1"/>
</dbReference>
<evidence type="ECO:0000313" key="8">
    <source>
        <dbReference type="EMBL" id="KAF1962273.1"/>
    </source>
</evidence>
<keyword evidence="1" id="KW-0808">Transferase</keyword>
<accession>A0A6A5UAT6</accession>
<dbReference type="OrthoDB" id="4062651at2759"/>
<evidence type="ECO:0000259" key="7">
    <source>
        <dbReference type="PROSITE" id="PS50011"/>
    </source>
</evidence>
<dbReference type="PROSITE" id="PS00108">
    <property type="entry name" value="PROTEIN_KINASE_ST"/>
    <property type="match status" value="1"/>
</dbReference>
<organism evidence="8 9">
    <name type="scientific">Byssothecium circinans</name>
    <dbReference type="NCBI Taxonomy" id="147558"/>
    <lineage>
        <taxon>Eukaryota</taxon>
        <taxon>Fungi</taxon>
        <taxon>Dikarya</taxon>
        <taxon>Ascomycota</taxon>
        <taxon>Pezizomycotina</taxon>
        <taxon>Dothideomycetes</taxon>
        <taxon>Pleosporomycetidae</taxon>
        <taxon>Pleosporales</taxon>
        <taxon>Massarineae</taxon>
        <taxon>Massarinaceae</taxon>
        <taxon>Byssothecium</taxon>
    </lineage>
</organism>
<dbReference type="Proteomes" id="UP000800035">
    <property type="component" value="Unassembled WGS sequence"/>
</dbReference>
<evidence type="ECO:0000256" key="6">
    <source>
        <dbReference type="SAM" id="MobiDB-lite"/>
    </source>
</evidence>
<dbReference type="EMBL" id="ML976979">
    <property type="protein sequence ID" value="KAF1962273.1"/>
    <property type="molecule type" value="Genomic_DNA"/>
</dbReference>